<dbReference type="PANTHER" id="PTHR34374">
    <property type="entry name" value="LARGE RIBOSOMAL RNA SUBUNIT ACCUMULATION PROTEIN YCED HOMOLOG 1, CHLOROPLASTIC"/>
    <property type="match status" value="1"/>
</dbReference>
<accession>A0A1F4T6X4</accession>
<name>A0A1F4T6X4_UNCSA</name>
<dbReference type="InterPro" id="IPR003772">
    <property type="entry name" value="YceD"/>
</dbReference>
<evidence type="ECO:0008006" key="3">
    <source>
        <dbReference type="Google" id="ProtNLM"/>
    </source>
</evidence>
<dbReference type="PANTHER" id="PTHR34374:SF1">
    <property type="entry name" value="LARGE RIBOSOMAL RNA SUBUNIT ACCUMULATION PROTEIN YCED HOMOLOG 1, CHLOROPLASTIC"/>
    <property type="match status" value="1"/>
</dbReference>
<gene>
    <name evidence="1" type="ORF">A3K49_05805</name>
</gene>
<sequence>MKIELAELLRQVGNEGDVEDSEKLSFPEYGLVLTKPVKVRLHLTNTGTSVLVKGTIQTEAELECSRCLDSFRRPINIEIAETYVKQDPESSQGKETELKESDFVYPVEKDNTIDLNELIRQNILLALPIKSLCDNNCKGV</sequence>
<proteinExistence type="predicted"/>
<dbReference type="AlphaFoldDB" id="A0A1F4T6X4"/>
<dbReference type="EMBL" id="MEUG01000001">
    <property type="protein sequence ID" value="OGC28464.1"/>
    <property type="molecule type" value="Genomic_DNA"/>
</dbReference>
<evidence type="ECO:0000313" key="2">
    <source>
        <dbReference type="Proteomes" id="UP000178602"/>
    </source>
</evidence>
<evidence type="ECO:0000313" key="1">
    <source>
        <dbReference type="EMBL" id="OGC28464.1"/>
    </source>
</evidence>
<organism evidence="1 2">
    <name type="scientific">candidate division WOR-1 bacterium RIFOXYC12_FULL_54_18</name>
    <dbReference type="NCBI Taxonomy" id="1802584"/>
    <lineage>
        <taxon>Bacteria</taxon>
        <taxon>Bacillati</taxon>
        <taxon>Saganbacteria</taxon>
    </lineage>
</organism>
<dbReference type="Proteomes" id="UP000178602">
    <property type="component" value="Unassembled WGS sequence"/>
</dbReference>
<dbReference type="Pfam" id="PF02620">
    <property type="entry name" value="YceD"/>
    <property type="match status" value="1"/>
</dbReference>
<comment type="caution">
    <text evidence="1">The sequence shown here is derived from an EMBL/GenBank/DDBJ whole genome shotgun (WGS) entry which is preliminary data.</text>
</comment>
<reference evidence="1 2" key="1">
    <citation type="journal article" date="2016" name="Nat. Commun.">
        <title>Thousands of microbial genomes shed light on interconnected biogeochemical processes in an aquifer system.</title>
        <authorList>
            <person name="Anantharaman K."/>
            <person name="Brown C.T."/>
            <person name="Hug L.A."/>
            <person name="Sharon I."/>
            <person name="Castelle C.J."/>
            <person name="Probst A.J."/>
            <person name="Thomas B.C."/>
            <person name="Singh A."/>
            <person name="Wilkins M.J."/>
            <person name="Karaoz U."/>
            <person name="Brodie E.L."/>
            <person name="Williams K.H."/>
            <person name="Hubbard S.S."/>
            <person name="Banfield J.F."/>
        </authorList>
    </citation>
    <scope>NUCLEOTIDE SEQUENCE [LARGE SCALE GENOMIC DNA]</scope>
</reference>
<protein>
    <recommendedName>
        <fullName evidence="3">DUF177 domain-containing protein</fullName>
    </recommendedName>
</protein>